<dbReference type="Proteomes" id="UP001186974">
    <property type="component" value="Unassembled WGS sequence"/>
</dbReference>
<evidence type="ECO:0000313" key="1">
    <source>
        <dbReference type="EMBL" id="KAK3059846.1"/>
    </source>
</evidence>
<feature type="non-terminal residue" evidence="1">
    <location>
        <position position="195"/>
    </location>
</feature>
<organism evidence="1 2">
    <name type="scientific">Coniosporium uncinatum</name>
    <dbReference type="NCBI Taxonomy" id="93489"/>
    <lineage>
        <taxon>Eukaryota</taxon>
        <taxon>Fungi</taxon>
        <taxon>Dikarya</taxon>
        <taxon>Ascomycota</taxon>
        <taxon>Pezizomycotina</taxon>
        <taxon>Dothideomycetes</taxon>
        <taxon>Dothideomycetes incertae sedis</taxon>
        <taxon>Coniosporium</taxon>
    </lineage>
</organism>
<sequence length="195" mass="21658">MTPSSIQPHTYVVLRLPSGMLKTVELIPNTTISIGKFGSFPTNLLLGRPYHLTFEILDAEDGISRTKLRVVPASELHAENLASDDADEQHEKKTDSEKDGVEFDLVSGDGELLMRSNRLTVDDPTRQSLSMEEIEQLKRAGTGSSGKEIIAKIMAAHKALDEKTSFSLAKYTLRKSRKYLKRFTVLPLDPAMLAE</sequence>
<accession>A0ACC3D032</accession>
<keyword evidence="2" id="KW-1185">Reference proteome</keyword>
<dbReference type="EMBL" id="JAWDJW010009063">
    <property type="protein sequence ID" value="KAK3059846.1"/>
    <property type="molecule type" value="Genomic_DNA"/>
</dbReference>
<protein>
    <submittedName>
        <fullName evidence="1">Uncharacterized protein</fullName>
    </submittedName>
</protein>
<evidence type="ECO:0000313" key="2">
    <source>
        <dbReference type="Proteomes" id="UP001186974"/>
    </source>
</evidence>
<reference evidence="1" key="1">
    <citation type="submission" date="2024-09" db="EMBL/GenBank/DDBJ databases">
        <title>Black Yeasts Isolated from many extreme environments.</title>
        <authorList>
            <person name="Coleine C."/>
            <person name="Stajich J.E."/>
            <person name="Selbmann L."/>
        </authorList>
    </citation>
    <scope>NUCLEOTIDE SEQUENCE</scope>
    <source>
        <strain evidence="1">CCFEE 5737</strain>
    </source>
</reference>
<gene>
    <name evidence="1" type="ORF">LTS18_009925</name>
</gene>
<name>A0ACC3D032_9PEZI</name>
<comment type="caution">
    <text evidence="1">The sequence shown here is derived from an EMBL/GenBank/DDBJ whole genome shotgun (WGS) entry which is preliminary data.</text>
</comment>
<proteinExistence type="predicted"/>